<dbReference type="NCBIfam" id="TIGR02595">
    <property type="entry name" value="PEP_CTERM"/>
    <property type="match status" value="1"/>
</dbReference>
<evidence type="ECO:0000313" key="4">
    <source>
        <dbReference type="Proteomes" id="UP000035909"/>
    </source>
</evidence>
<gene>
    <name evidence="3" type="ORF">ABT57_05325</name>
</gene>
<feature type="domain" description="Ice-binding protein C-terminal" evidence="2">
    <location>
        <begin position="208"/>
        <end position="231"/>
    </location>
</feature>
<protein>
    <recommendedName>
        <fullName evidence="2">Ice-binding protein C-terminal domain-containing protein</fullName>
    </recommendedName>
</protein>
<keyword evidence="1" id="KW-0732">Signal</keyword>
<organism evidence="3 4">
    <name type="scientific">Photobacterium ganghwense</name>
    <dbReference type="NCBI Taxonomy" id="320778"/>
    <lineage>
        <taxon>Bacteria</taxon>
        <taxon>Pseudomonadati</taxon>
        <taxon>Pseudomonadota</taxon>
        <taxon>Gammaproteobacteria</taxon>
        <taxon>Vibrionales</taxon>
        <taxon>Vibrionaceae</taxon>
        <taxon>Photobacterium</taxon>
    </lineage>
</organism>
<evidence type="ECO:0000313" key="3">
    <source>
        <dbReference type="EMBL" id="KLV10863.1"/>
    </source>
</evidence>
<keyword evidence="4" id="KW-1185">Reference proteome</keyword>
<comment type="caution">
    <text evidence="3">The sequence shown here is derived from an EMBL/GenBank/DDBJ whole genome shotgun (WGS) entry which is preliminary data.</text>
</comment>
<dbReference type="Proteomes" id="UP000035909">
    <property type="component" value="Unassembled WGS sequence"/>
</dbReference>
<accession>A0A0J1HGY1</accession>
<feature type="chain" id="PRO_5005252878" description="Ice-binding protein C-terminal domain-containing protein" evidence="1">
    <location>
        <begin position="23"/>
        <end position="233"/>
    </location>
</feature>
<proteinExistence type="predicted"/>
<dbReference type="PATRIC" id="fig|320778.3.peg.1151"/>
<reference evidence="3 4" key="1">
    <citation type="submission" date="2015-05" db="EMBL/GenBank/DDBJ databases">
        <title>Photobacterium galathea sp. nov.</title>
        <authorList>
            <person name="Machado H."/>
            <person name="Gram L."/>
        </authorList>
    </citation>
    <scope>NUCLEOTIDE SEQUENCE [LARGE SCALE GENOMIC DNA]</scope>
    <source>
        <strain evidence="3 4">DSM 22954</strain>
    </source>
</reference>
<dbReference type="AlphaFoldDB" id="A0A0J1HGY1"/>
<evidence type="ECO:0000259" key="2">
    <source>
        <dbReference type="Pfam" id="PF07589"/>
    </source>
</evidence>
<dbReference type="RefSeq" id="WP_047884162.1">
    <property type="nucleotide sequence ID" value="NZ_CP071325.1"/>
</dbReference>
<dbReference type="Pfam" id="PF07589">
    <property type="entry name" value="PEP-CTERM"/>
    <property type="match status" value="1"/>
</dbReference>
<name>A0A0J1HGY1_9GAMM</name>
<evidence type="ECO:0000256" key="1">
    <source>
        <dbReference type="SAM" id="SignalP"/>
    </source>
</evidence>
<dbReference type="InterPro" id="IPR013424">
    <property type="entry name" value="Ice-binding_C"/>
</dbReference>
<feature type="signal peptide" evidence="1">
    <location>
        <begin position="1"/>
        <end position="22"/>
    </location>
</feature>
<dbReference type="EMBL" id="LDOU01000005">
    <property type="protein sequence ID" value="KLV10863.1"/>
    <property type="molecule type" value="Genomic_DNA"/>
</dbReference>
<sequence>MIKQTLLACSLSTLFLAGAANAELIIDDFSVDQAKIEVNGVGSLSTSVTGPDSVLMGEERDILVDVTSVANNNLGASAFVGSGFLSVSVDTLTSATVSVQYDGTDNSPNINAAGLGSRNFALNGSGFLFEVLSQDLDLGIRINTWWGGGASTNSANLVTTSSAPGVVYIDFSDPIFGGTDFTDISALEFIFNPDGESKAYDVSYGMVSVPEPASMFLFGAGLLGFAGMKRRKQ</sequence>